<dbReference type="RefSeq" id="WP_178367629.1">
    <property type="nucleotide sequence ID" value="NZ_JACADJ010000062.1"/>
</dbReference>
<dbReference type="Pfam" id="PF13365">
    <property type="entry name" value="Trypsin_2"/>
    <property type="match status" value="1"/>
</dbReference>
<dbReference type="Gene3D" id="2.40.10.120">
    <property type="match status" value="1"/>
</dbReference>
<organism evidence="1 2">
    <name type="scientific">Desulfobacter latus</name>
    <dbReference type="NCBI Taxonomy" id="2292"/>
    <lineage>
        <taxon>Bacteria</taxon>
        <taxon>Pseudomonadati</taxon>
        <taxon>Thermodesulfobacteriota</taxon>
        <taxon>Desulfobacteria</taxon>
        <taxon>Desulfobacterales</taxon>
        <taxon>Desulfobacteraceae</taxon>
        <taxon>Desulfobacter</taxon>
    </lineage>
</organism>
<reference evidence="1 2" key="1">
    <citation type="submission" date="2020-06" db="EMBL/GenBank/DDBJ databases">
        <title>High-quality draft genome of sulfate reducer Desulfobacter latus type strain AcrS2 isolated from marine sediment.</title>
        <authorList>
            <person name="Hoppe M."/>
            <person name="Larsen C.K."/>
            <person name="Marshall I.P.G."/>
            <person name="Schramm A."/>
            <person name="Marietou A.G."/>
        </authorList>
    </citation>
    <scope>NUCLEOTIDE SEQUENCE [LARGE SCALE GENOMIC DNA]</scope>
    <source>
        <strain evidence="1 2">AcRS2</strain>
    </source>
</reference>
<dbReference type="AlphaFoldDB" id="A0A850TD28"/>
<dbReference type="EMBL" id="JACADJ010000062">
    <property type="protein sequence ID" value="NWH06177.1"/>
    <property type="molecule type" value="Genomic_DNA"/>
</dbReference>
<protein>
    <submittedName>
        <fullName evidence="1">Trypsin-like peptidase domain-containing protein</fullName>
    </submittedName>
</protein>
<sequence>MESQTGTNFRAGGQRASYFLTTAKMSDNKIRIGQGMGVAVFYRNQKLYLLTAYHMVHEARFIEVKPWSGEPGMKKSITARVEIMVPDADLSLISIPWDRGAPPPVHARLKKAETQTSIGDILYTFGQPIQNIGLMSHGIVSGYLDIDPIGYALVSNAVTTPGFSGAGVFNQHGDLVGIVSGKSTDTRTTGFTYVIPVARAMDMISAVTNETVAARVDPKQHMNAKLSVLGQTHTQKNEKH</sequence>
<comment type="caution">
    <text evidence="1">The sequence shown here is derived from an EMBL/GenBank/DDBJ whole genome shotgun (WGS) entry which is preliminary data.</text>
</comment>
<gene>
    <name evidence="1" type="ORF">HXW94_14490</name>
</gene>
<dbReference type="SUPFAM" id="SSF50494">
    <property type="entry name" value="Trypsin-like serine proteases"/>
    <property type="match status" value="1"/>
</dbReference>
<proteinExistence type="predicted"/>
<dbReference type="Proteomes" id="UP000553343">
    <property type="component" value="Unassembled WGS sequence"/>
</dbReference>
<keyword evidence="2" id="KW-1185">Reference proteome</keyword>
<evidence type="ECO:0000313" key="2">
    <source>
        <dbReference type="Proteomes" id="UP000553343"/>
    </source>
</evidence>
<name>A0A850TD28_9BACT</name>
<dbReference type="InterPro" id="IPR009003">
    <property type="entry name" value="Peptidase_S1_PA"/>
</dbReference>
<evidence type="ECO:0000313" key="1">
    <source>
        <dbReference type="EMBL" id="NWH06177.1"/>
    </source>
</evidence>
<accession>A0A850TD28</accession>